<dbReference type="GO" id="GO:0005886">
    <property type="term" value="C:plasma membrane"/>
    <property type="evidence" value="ECO:0007669"/>
    <property type="project" value="TreeGrafter"/>
</dbReference>
<dbReference type="GO" id="GO:0006820">
    <property type="term" value="P:monoatomic anion transport"/>
    <property type="evidence" value="ECO:0007669"/>
    <property type="project" value="TreeGrafter"/>
</dbReference>
<accession>A0A9Q0EY29</accession>
<comment type="caution">
    <text evidence="3">The sequence shown here is derived from an EMBL/GenBank/DDBJ whole genome shotgun (WGS) entry which is preliminary data.</text>
</comment>
<dbReference type="GO" id="GO:0008381">
    <property type="term" value="F:mechanosensitive monoatomic ion channel activity"/>
    <property type="evidence" value="ECO:0007669"/>
    <property type="project" value="TreeGrafter"/>
</dbReference>
<gene>
    <name evidence="3" type="ORF">Tsubulata_014751</name>
</gene>
<organism evidence="3 4">
    <name type="scientific">Turnera subulata</name>
    <dbReference type="NCBI Taxonomy" id="218843"/>
    <lineage>
        <taxon>Eukaryota</taxon>
        <taxon>Viridiplantae</taxon>
        <taxon>Streptophyta</taxon>
        <taxon>Embryophyta</taxon>
        <taxon>Tracheophyta</taxon>
        <taxon>Spermatophyta</taxon>
        <taxon>Magnoliopsida</taxon>
        <taxon>eudicotyledons</taxon>
        <taxon>Gunneridae</taxon>
        <taxon>Pentapetalae</taxon>
        <taxon>rosids</taxon>
        <taxon>fabids</taxon>
        <taxon>Malpighiales</taxon>
        <taxon>Passifloraceae</taxon>
        <taxon>Turnera</taxon>
    </lineage>
</organism>
<reference evidence="3" key="2">
    <citation type="journal article" date="2023" name="Plants (Basel)">
        <title>Annotation of the Turnera subulata (Passifloraceae) Draft Genome Reveals the S-Locus Evolved after the Divergence of Turneroideae from Passifloroideae in a Stepwise Manner.</title>
        <authorList>
            <person name="Henning P.M."/>
            <person name="Roalson E.H."/>
            <person name="Mir W."/>
            <person name="McCubbin A.G."/>
            <person name="Shore J.S."/>
        </authorList>
    </citation>
    <scope>NUCLEOTIDE SEQUENCE</scope>
    <source>
        <strain evidence="3">F60SS</strain>
    </source>
</reference>
<dbReference type="PANTHER" id="PTHR31618">
    <property type="entry name" value="MECHANOSENSITIVE ION CHANNEL PROTEIN 5"/>
    <property type="match status" value="1"/>
</dbReference>
<sequence length="125" mass="14434">MLAIVASLMVSSIDDFNALKKSIQMYIKSKPMHWSSKHTLLVKEIETIDKMKLKLCVQHTINHQNFLEKSTRTSELVFELKKIFDNLGIKYHLLPQEVHLTQVNMSNTGVYQCHLDAVVPLKKNI</sequence>
<dbReference type="OrthoDB" id="1737726at2759"/>
<comment type="similarity">
    <text evidence="2">Belongs to the MscS (TC 1.A.23) family.</text>
</comment>
<dbReference type="AlphaFoldDB" id="A0A9Q0EY29"/>
<reference evidence="3" key="1">
    <citation type="submission" date="2022-02" db="EMBL/GenBank/DDBJ databases">
        <authorList>
            <person name="Henning P.M."/>
            <person name="McCubbin A.G."/>
            <person name="Shore J.S."/>
        </authorList>
    </citation>
    <scope>NUCLEOTIDE SEQUENCE</scope>
    <source>
        <strain evidence="3">F60SS</strain>
        <tissue evidence="3">Leaves</tissue>
    </source>
</reference>
<dbReference type="PANTHER" id="PTHR31618:SF26">
    <property type="entry name" value="MECHANOSENSITIVE ION CHANNEL PROTEIN"/>
    <property type="match status" value="1"/>
</dbReference>
<evidence type="ECO:0000313" key="4">
    <source>
        <dbReference type="Proteomes" id="UP001141552"/>
    </source>
</evidence>
<evidence type="ECO:0000256" key="2">
    <source>
        <dbReference type="ARBA" id="ARBA00008017"/>
    </source>
</evidence>
<keyword evidence="4" id="KW-1185">Reference proteome</keyword>
<name>A0A9Q0EY29_9ROSI</name>
<dbReference type="EMBL" id="JAKUCV010007834">
    <property type="protein sequence ID" value="KAJ4821854.1"/>
    <property type="molecule type" value="Genomic_DNA"/>
</dbReference>
<protein>
    <submittedName>
        <fullName evidence="3">Uncharacterized protein</fullName>
    </submittedName>
</protein>
<evidence type="ECO:0000313" key="3">
    <source>
        <dbReference type="EMBL" id="KAJ4821854.1"/>
    </source>
</evidence>
<proteinExistence type="inferred from homology"/>
<dbReference type="InterPro" id="IPR016688">
    <property type="entry name" value="MscS-like_plants/fungi"/>
</dbReference>
<dbReference type="Proteomes" id="UP001141552">
    <property type="component" value="Unassembled WGS sequence"/>
</dbReference>
<evidence type="ECO:0000256" key="1">
    <source>
        <dbReference type="ARBA" id="ARBA00004141"/>
    </source>
</evidence>
<dbReference type="GO" id="GO:0050982">
    <property type="term" value="P:detection of mechanical stimulus"/>
    <property type="evidence" value="ECO:0007669"/>
    <property type="project" value="TreeGrafter"/>
</dbReference>
<comment type="subcellular location">
    <subcellularLocation>
        <location evidence="1">Membrane</location>
        <topology evidence="1">Multi-pass membrane protein</topology>
    </subcellularLocation>
</comment>